<evidence type="ECO:0000313" key="3">
    <source>
        <dbReference type="Proteomes" id="UP000051957"/>
    </source>
</evidence>
<dbReference type="Proteomes" id="UP000051957">
    <property type="component" value="Unassembled WGS sequence"/>
</dbReference>
<evidence type="ECO:0008006" key="4">
    <source>
        <dbReference type="Google" id="ProtNLM"/>
    </source>
</evidence>
<dbReference type="GeneID" id="69803339"/>
<organism evidence="2 3">
    <name type="scientific">Lentilactobacillus parabuchneri DSM 5707 = NBRC 107865</name>
    <dbReference type="NCBI Taxonomy" id="1423784"/>
    <lineage>
        <taxon>Bacteria</taxon>
        <taxon>Bacillati</taxon>
        <taxon>Bacillota</taxon>
        <taxon>Bacilli</taxon>
        <taxon>Lactobacillales</taxon>
        <taxon>Lactobacillaceae</taxon>
        <taxon>Lentilactobacillus</taxon>
    </lineage>
</organism>
<proteinExistence type="predicted"/>
<gene>
    <name evidence="2" type="ORF">FC51_GL001458</name>
</gene>
<dbReference type="AlphaFoldDB" id="A0A0R1Z7J7"/>
<dbReference type="PROSITE" id="PS51257">
    <property type="entry name" value="PROKAR_LIPOPROTEIN"/>
    <property type="match status" value="1"/>
</dbReference>
<reference evidence="2 3" key="1">
    <citation type="journal article" date="2015" name="Genome Announc.">
        <title>Expanding the biotechnology potential of lactobacilli through comparative genomics of 213 strains and associated genera.</title>
        <authorList>
            <person name="Sun Z."/>
            <person name="Harris H.M."/>
            <person name="McCann A."/>
            <person name="Guo C."/>
            <person name="Argimon S."/>
            <person name="Zhang W."/>
            <person name="Yang X."/>
            <person name="Jeffery I.B."/>
            <person name="Cooney J.C."/>
            <person name="Kagawa T.F."/>
            <person name="Liu W."/>
            <person name="Song Y."/>
            <person name="Salvetti E."/>
            <person name="Wrobel A."/>
            <person name="Rasinkangas P."/>
            <person name="Parkhill J."/>
            <person name="Rea M.C."/>
            <person name="O'Sullivan O."/>
            <person name="Ritari J."/>
            <person name="Douillard F.P."/>
            <person name="Paul Ross R."/>
            <person name="Yang R."/>
            <person name="Briner A.E."/>
            <person name="Felis G.E."/>
            <person name="de Vos W.M."/>
            <person name="Barrangou R."/>
            <person name="Klaenhammer T.R."/>
            <person name="Caufield P.W."/>
            <person name="Cui Y."/>
            <person name="Zhang H."/>
            <person name="O'Toole P.W."/>
        </authorList>
    </citation>
    <scope>NUCLEOTIDE SEQUENCE [LARGE SCALE GENOMIC DNA]</scope>
    <source>
        <strain evidence="2 3">DSM 5707</strain>
    </source>
</reference>
<dbReference type="EMBL" id="AZGK01000003">
    <property type="protein sequence ID" value="KRM47027.1"/>
    <property type="molecule type" value="Genomic_DNA"/>
</dbReference>
<feature type="compositionally biased region" description="Low complexity" evidence="1">
    <location>
        <begin position="270"/>
        <end position="299"/>
    </location>
</feature>
<name>A0A0R1Z7J7_9LACO</name>
<comment type="caution">
    <text evidence="2">The sequence shown here is derived from an EMBL/GenBank/DDBJ whole genome shotgun (WGS) entry which is preliminary data.</text>
</comment>
<evidence type="ECO:0000256" key="1">
    <source>
        <dbReference type="SAM" id="MobiDB-lite"/>
    </source>
</evidence>
<evidence type="ECO:0000313" key="2">
    <source>
        <dbReference type="EMBL" id="KRM47027.1"/>
    </source>
</evidence>
<sequence>MKKILPFIGVGLAGVLLLAGCGNKKADMQDSSAANPSASKLNGLLSPATAKVPEDSQTTNEDPVYSQFYKSKGQWYWKLSSKQDGTIDNSQIKSLKSTDQKNVYDFSMVSNQNKKYHLTFNWINGSHQAYTVNAAYHKVNSTFILADATSSESWQTGAPQAVQGTWATDFANNSGSDAQKLPYTKQFLNITSSATSSFINEYDSNHRLYNSETSNKTSQVTYKSTGQDGYVIKSYQADQTPVVYTINVVSDNQINVSGLTSGTLSMTKSATSATTAGSESSTTSQSGSTTSSSTSQSASNDNHLTDAQVVNWIWPYVKAKYPNMNVASTDFTYMPQMRNGQLYVSVLENHNAAAFKKSGVDTNTNPQVASFRVTSSGALEQMDATTGDWTVVSNGYGG</sequence>
<accession>A0A0R1Z7J7</accession>
<feature type="region of interest" description="Disordered" evidence="1">
    <location>
        <begin position="270"/>
        <end position="302"/>
    </location>
</feature>
<protein>
    <recommendedName>
        <fullName evidence="4">Lipoprotein</fullName>
    </recommendedName>
</protein>
<dbReference type="RefSeq" id="WP_057910936.1">
    <property type="nucleotide sequence ID" value="NZ_AZGK01000003.1"/>
</dbReference>
<dbReference type="PATRIC" id="fig|1423784.4.peg.1491"/>